<keyword evidence="3" id="KW-1185">Reference proteome</keyword>
<gene>
    <name evidence="2" type="ORF">OKIOD_LOCUS4374</name>
</gene>
<organism evidence="2 3">
    <name type="scientific">Oikopleura dioica</name>
    <name type="common">Tunicate</name>
    <dbReference type="NCBI Taxonomy" id="34765"/>
    <lineage>
        <taxon>Eukaryota</taxon>
        <taxon>Metazoa</taxon>
        <taxon>Chordata</taxon>
        <taxon>Tunicata</taxon>
        <taxon>Appendicularia</taxon>
        <taxon>Copelata</taxon>
        <taxon>Oikopleuridae</taxon>
        <taxon>Oikopleura</taxon>
    </lineage>
</organism>
<dbReference type="EMBL" id="OU015568">
    <property type="protein sequence ID" value="CAG5091035.1"/>
    <property type="molecule type" value="Genomic_DNA"/>
</dbReference>
<sequence>MALFGKNLLDSLHHELGRVHEPQSKYLASRRTLNRFVTSLPLGSSLDRVFRQIQNKIEEREKIIETHEKNEEEYQRRAFASSTAALLRKRTQEIEDDVKKYLDDDVERINLAKQAIPDPIIIHKTVKRPGLEYIPEFVRKNMVNMDEVTSRAHLENMIVSLKNEADRKEQWLQEQKKLSITEERIDELRTSISEQEAALEKEMSRLRRLKVAKMTRNYLETMNNPENLVEKSKAVELFSARLDDPSLDDDLDNDLPIDCPTESAKAQEVLNAIRDFNDQLVEGDYQTAAQTALQYKCLRTTHNLRRILAEGSDKSMTAALWFASLVFGMANPTPVDFRELAIEIAGQANKIDLYFPYWYSVGVFTTDRKIAEATENAGELNIATLLFTQLEMYERVVSLLVRRRQFYKLVRIYKEGRVSSQRLKNIFLDYPLKHVGDALIEHGGHSLAELSMALVSLGKHDELVAFLLKDKDLSSRLELDYENVSVWKSVAAFTTDIELQAKILSATVIAEAKYEEHLSEKAAYDFYS</sequence>
<reference evidence="2 3" key="1">
    <citation type="submission" date="2021-04" db="EMBL/GenBank/DDBJ databases">
        <authorList>
            <person name="Bliznina A."/>
        </authorList>
    </citation>
    <scope>NUCLEOTIDE SEQUENCE [LARGE SCALE GENOMIC DNA]</scope>
</reference>
<name>A0ABN7S6B8_OIKDI</name>
<proteinExistence type="predicted"/>
<accession>A0ABN7S6B8</accession>
<feature type="coiled-coil region" evidence="1">
    <location>
        <begin position="50"/>
        <end position="77"/>
    </location>
</feature>
<evidence type="ECO:0000256" key="1">
    <source>
        <dbReference type="SAM" id="Coils"/>
    </source>
</evidence>
<evidence type="ECO:0000313" key="3">
    <source>
        <dbReference type="Proteomes" id="UP001158576"/>
    </source>
</evidence>
<keyword evidence="1" id="KW-0175">Coiled coil</keyword>
<feature type="coiled-coil region" evidence="1">
    <location>
        <begin position="178"/>
        <end position="212"/>
    </location>
</feature>
<evidence type="ECO:0000313" key="2">
    <source>
        <dbReference type="EMBL" id="CAG5091035.1"/>
    </source>
</evidence>
<dbReference type="Proteomes" id="UP001158576">
    <property type="component" value="Chromosome PAR"/>
</dbReference>
<protein>
    <submittedName>
        <fullName evidence="2">Oidioi.mRNA.OKI2018_I69.PAR.g12816.t1.cds</fullName>
    </submittedName>
</protein>